<comment type="caution">
    <text evidence="13">The sequence shown here is derived from an EMBL/GenBank/DDBJ whole genome shotgun (WGS) entry which is preliminary data.</text>
</comment>
<feature type="region of interest" description="Disordered" evidence="10">
    <location>
        <begin position="301"/>
        <end position="435"/>
    </location>
</feature>
<dbReference type="Pfam" id="PF01661">
    <property type="entry name" value="Macro"/>
    <property type="match status" value="1"/>
</dbReference>
<dbReference type="InterPro" id="IPR001841">
    <property type="entry name" value="Znf_RING"/>
</dbReference>
<dbReference type="Pfam" id="PF00097">
    <property type="entry name" value="zf-C3HC4"/>
    <property type="match status" value="1"/>
</dbReference>
<feature type="region of interest" description="Disordered" evidence="10">
    <location>
        <begin position="157"/>
        <end position="277"/>
    </location>
</feature>
<keyword evidence="14" id="KW-1185">Reference proteome</keyword>
<evidence type="ECO:0000256" key="7">
    <source>
        <dbReference type="ARBA" id="ARBA00022771"/>
    </source>
</evidence>
<feature type="compositionally biased region" description="Polar residues" evidence="10">
    <location>
        <begin position="804"/>
        <end position="835"/>
    </location>
</feature>
<proteinExistence type="inferred from homology"/>
<feature type="compositionally biased region" description="Polar residues" evidence="10">
    <location>
        <begin position="413"/>
        <end position="435"/>
    </location>
</feature>
<feature type="compositionally biased region" description="Basic and acidic residues" evidence="10">
    <location>
        <begin position="366"/>
        <end position="392"/>
    </location>
</feature>
<dbReference type="PANTHER" id="PTHR12622">
    <property type="entry name" value="DELTEX-RELATED"/>
    <property type="match status" value="1"/>
</dbReference>
<evidence type="ECO:0000256" key="6">
    <source>
        <dbReference type="ARBA" id="ARBA00022723"/>
    </source>
</evidence>
<feature type="compositionally biased region" description="Low complexity" evidence="10">
    <location>
        <begin position="748"/>
        <end position="762"/>
    </location>
</feature>
<feature type="region of interest" description="Disordered" evidence="10">
    <location>
        <begin position="715"/>
        <end position="863"/>
    </location>
</feature>
<keyword evidence="8" id="KW-0862">Zinc</keyword>
<dbReference type="Gene3D" id="3.40.220.10">
    <property type="entry name" value="Leucine Aminopeptidase, subunit E, domain 1"/>
    <property type="match status" value="1"/>
</dbReference>
<comment type="catalytic activity">
    <reaction evidence="1">
        <text>S-ubiquitinyl-[E2 ubiquitin-conjugating enzyme]-L-cysteine + [acceptor protein]-L-lysine = [E2 ubiquitin-conjugating enzyme]-L-cysteine + N(6)-ubiquitinyl-[acceptor protein]-L-lysine.</text>
        <dbReference type="EC" id="2.3.2.27"/>
    </reaction>
</comment>
<dbReference type="InterPro" id="IPR039399">
    <property type="entry name" value="Deltex_C_sf"/>
</dbReference>
<keyword evidence="7 9" id="KW-0863">Zinc-finger</keyword>
<feature type="compositionally biased region" description="Polar residues" evidence="10">
    <location>
        <begin position="318"/>
        <end position="332"/>
    </location>
</feature>
<feature type="compositionally biased region" description="Basic and acidic residues" evidence="10">
    <location>
        <begin position="197"/>
        <end position="224"/>
    </location>
</feature>
<dbReference type="SUPFAM" id="SSF52949">
    <property type="entry name" value="Macro domain-like"/>
    <property type="match status" value="1"/>
</dbReference>
<dbReference type="InterPro" id="IPR002589">
    <property type="entry name" value="Macro_dom"/>
</dbReference>
<dbReference type="CDD" id="cd09633">
    <property type="entry name" value="Deltex_C"/>
    <property type="match status" value="1"/>
</dbReference>
<reference evidence="13 14" key="1">
    <citation type="submission" date="2024-01" db="EMBL/GenBank/DDBJ databases">
        <title>The genome of the rayed Mediterranean limpet Patella caerulea (Linnaeus, 1758).</title>
        <authorList>
            <person name="Anh-Thu Weber A."/>
            <person name="Halstead-Nussloch G."/>
        </authorList>
    </citation>
    <scope>NUCLEOTIDE SEQUENCE [LARGE SCALE GENOMIC DNA]</scope>
    <source>
        <strain evidence="13">AATW-2023a</strain>
        <tissue evidence="13">Whole specimen</tissue>
    </source>
</reference>
<dbReference type="InterPro" id="IPR012677">
    <property type="entry name" value="Nucleotide-bd_a/b_plait_sf"/>
</dbReference>
<feature type="domain" description="RING-type" evidence="11">
    <location>
        <begin position="900"/>
        <end position="938"/>
    </location>
</feature>
<evidence type="ECO:0000256" key="1">
    <source>
        <dbReference type="ARBA" id="ARBA00000900"/>
    </source>
</evidence>
<dbReference type="Gene3D" id="3.30.390.130">
    <property type="match status" value="1"/>
</dbReference>
<keyword evidence="5" id="KW-0808">Transferase</keyword>
<protein>
    <recommendedName>
        <fullName evidence="4">RING-type E3 ubiquitin transferase</fullName>
        <ecNumber evidence="4">2.3.2.27</ecNumber>
    </recommendedName>
</protein>
<feature type="compositionally biased region" description="Basic and acidic residues" evidence="10">
    <location>
        <begin position="232"/>
        <end position="262"/>
    </location>
</feature>
<evidence type="ECO:0000256" key="2">
    <source>
        <dbReference type="ARBA" id="ARBA00004906"/>
    </source>
</evidence>
<evidence type="ECO:0000259" key="12">
    <source>
        <dbReference type="PROSITE" id="PS51154"/>
    </source>
</evidence>
<dbReference type="PROSITE" id="PS00518">
    <property type="entry name" value="ZF_RING_1"/>
    <property type="match status" value="1"/>
</dbReference>
<dbReference type="GO" id="GO:0016567">
    <property type="term" value="P:protein ubiquitination"/>
    <property type="evidence" value="ECO:0007669"/>
    <property type="project" value="InterPro"/>
</dbReference>
<comment type="pathway">
    <text evidence="2">Protein modification; protein ubiquitination.</text>
</comment>
<dbReference type="Gene3D" id="3.30.40.10">
    <property type="entry name" value="Zinc/RING finger domain, C3HC4 (zinc finger)"/>
    <property type="match status" value="1"/>
</dbReference>
<dbReference type="AlphaFoldDB" id="A0AAN8K0D6"/>
<evidence type="ECO:0000256" key="3">
    <source>
        <dbReference type="ARBA" id="ARBA00009413"/>
    </source>
</evidence>
<dbReference type="GO" id="GO:0007219">
    <property type="term" value="P:Notch signaling pathway"/>
    <property type="evidence" value="ECO:0007669"/>
    <property type="project" value="InterPro"/>
</dbReference>
<dbReference type="PROSITE" id="PS50089">
    <property type="entry name" value="ZF_RING_2"/>
    <property type="match status" value="1"/>
</dbReference>
<dbReference type="EC" id="2.3.2.27" evidence="4"/>
<feature type="compositionally biased region" description="Basic and acidic residues" evidence="10">
    <location>
        <begin position="333"/>
        <end position="345"/>
    </location>
</feature>
<dbReference type="InterPro" id="IPR039396">
    <property type="entry name" value="Deltex_C"/>
</dbReference>
<dbReference type="SMART" id="SM00184">
    <property type="entry name" value="RING"/>
    <property type="match status" value="1"/>
</dbReference>
<dbReference type="EMBL" id="JAZGQO010000006">
    <property type="protein sequence ID" value="KAK6185919.1"/>
    <property type="molecule type" value="Genomic_DNA"/>
</dbReference>
<dbReference type="Pfam" id="PF23085">
    <property type="entry name" value="RRM_PARP14_3"/>
    <property type="match status" value="1"/>
</dbReference>
<organism evidence="13 14">
    <name type="scientific">Patella caerulea</name>
    <name type="common">Rayed Mediterranean limpet</name>
    <dbReference type="NCBI Taxonomy" id="87958"/>
    <lineage>
        <taxon>Eukaryota</taxon>
        <taxon>Metazoa</taxon>
        <taxon>Spiralia</taxon>
        <taxon>Lophotrochozoa</taxon>
        <taxon>Mollusca</taxon>
        <taxon>Gastropoda</taxon>
        <taxon>Patellogastropoda</taxon>
        <taxon>Patelloidea</taxon>
        <taxon>Patellidae</taxon>
        <taxon>Patella</taxon>
    </lineage>
</organism>
<dbReference type="Gene3D" id="3.30.70.330">
    <property type="match status" value="1"/>
</dbReference>
<dbReference type="InterPro" id="IPR039398">
    <property type="entry name" value="Deltex_fam"/>
</dbReference>
<evidence type="ECO:0000313" key="14">
    <source>
        <dbReference type="Proteomes" id="UP001347796"/>
    </source>
</evidence>
<feature type="compositionally biased region" description="Polar residues" evidence="10">
    <location>
        <begin position="717"/>
        <end position="734"/>
    </location>
</feature>
<comment type="similarity">
    <text evidence="3">Belongs to the Deltex family.</text>
</comment>
<feature type="domain" description="Macro" evidence="12">
    <location>
        <begin position="470"/>
        <end position="660"/>
    </location>
</feature>
<keyword evidence="6" id="KW-0479">Metal-binding</keyword>
<name>A0AAN8K0D6_PATCE</name>
<dbReference type="Proteomes" id="UP001347796">
    <property type="component" value="Unassembled WGS sequence"/>
</dbReference>
<dbReference type="InterPro" id="IPR013083">
    <property type="entry name" value="Znf_RING/FYVE/PHD"/>
</dbReference>
<sequence>MNGVRVSNIPIQLSEKLLRTYFSDPSHGGGEIKRIYYPLINNDAVIIFNREITAVTAVTKKHEDRSHTFCLTPLPHEVFSSVDVHLEPGLSTFVLTTDDYIKTLQDWGLRVTTGMKGREIITLSGSWYKIEWAWNYLSQIMEKQHAIHHRLQEQISQEDSDISELSDRDGSPQEGHLTNGAARASELRASVSTSQAKRKEVQQNERLNRGDRRDRDERQRRDDGEVSNQRRNVREAPHGRGYETDPGRYRQSDDESDLDMRSDHRRSSRNSGLAQLHGTALIKENREIDAGLSMTSSVGEEMLQRSLSRNSRARDADTTFNHFTSLQSTSGREPTRESDHQRENSLEQGHGDSLLARAESGSGRSSIHEGQETYRVLPESDERTASVHRSHDEGEDADISDPETLQDHHSVASGHSETPRNSMIDNRLAQPSTSTGAVDQLYSYSSSMRRVGSRYGASAPYAEEDEVPDGYRSQSYKIGDLNIKVYLADITKATAEAIVNAANSELKNWSGVARSIAKAAGEMMERECIDYISKHGRLETSAVMHTSSGGQLKQFNYILHTVGPIYIGDNYKADCFFQLTKTFLNCLIYADKKLFLKSLALPFISTGLFSTPLEDCVGAFIDAVLIFLSKSKPNSLKEVHLVNNDINVVSMASTLLQSILDSSEIDQMTAEAVSKFELKDSKGDIFNRGLTATGAAGARPKDGSSLRRCNSMDMLHNQPSDTYSATSMTKSYDTSSDRKSVIGAAGISASTSCRQRSSSLSRRSPDKTFNRPDSPKMTSSLELAKSSRTSDPRTSQRSSTTRTYPVNDSTVAKASSISQSLKKNMSSASKSTRGSVSPLKAIAPVSTSSDSRKSKGSAASSTVTERLLRSFDHSSHSRFSDEYQSLPANINRRTGSNSTCGICLDEMTNPKTLTKCGHKYCTDCIRHAFINKPVCPECGMIYGVLMGNQPKGGKMIHKIIVSHKLEGFRDADGVLEITYSFHDGIQDESHPNPGRPYEGIRRRAYLPNNKDGQDILQLLYKAFDARLIFTIGDSCTTGKSGVITWNDIHHKTSMTGGPTNHGYPDPTYLNRVKEELACKGITK</sequence>
<feature type="compositionally biased region" description="Basic and acidic residues" evidence="10">
    <location>
        <begin position="763"/>
        <end position="774"/>
    </location>
</feature>
<dbReference type="GO" id="GO:0008270">
    <property type="term" value="F:zinc ion binding"/>
    <property type="evidence" value="ECO:0007669"/>
    <property type="project" value="UniProtKB-KW"/>
</dbReference>
<gene>
    <name evidence="13" type="ORF">SNE40_008053</name>
</gene>
<accession>A0AAN8K0D6</accession>
<evidence type="ECO:0000259" key="11">
    <source>
        <dbReference type="PROSITE" id="PS50089"/>
    </source>
</evidence>
<feature type="compositionally biased region" description="Low complexity" evidence="10">
    <location>
        <begin position="786"/>
        <end position="803"/>
    </location>
</feature>
<dbReference type="SMART" id="SM00506">
    <property type="entry name" value="A1pp"/>
    <property type="match status" value="1"/>
</dbReference>
<evidence type="ECO:0000256" key="4">
    <source>
        <dbReference type="ARBA" id="ARBA00012483"/>
    </source>
</evidence>
<dbReference type="CDD" id="cd02907">
    <property type="entry name" value="Macro_Af1521_BAL-like"/>
    <property type="match status" value="1"/>
</dbReference>
<dbReference type="GO" id="GO:0061630">
    <property type="term" value="F:ubiquitin protein ligase activity"/>
    <property type="evidence" value="ECO:0007669"/>
    <property type="project" value="UniProtKB-EC"/>
</dbReference>
<dbReference type="SUPFAM" id="SSF57850">
    <property type="entry name" value="RING/U-box"/>
    <property type="match status" value="1"/>
</dbReference>
<dbReference type="PROSITE" id="PS51154">
    <property type="entry name" value="MACRO"/>
    <property type="match status" value="1"/>
</dbReference>
<evidence type="ECO:0000256" key="10">
    <source>
        <dbReference type="SAM" id="MobiDB-lite"/>
    </source>
</evidence>
<dbReference type="InterPro" id="IPR043472">
    <property type="entry name" value="Macro_dom-like"/>
</dbReference>
<dbReference type="Pfam" id="PF18102">
    <property type="entry name" value="DTC"/>
    <property type="match status" value="1"/>
</dbReference>
<evidence type="ECO:0000256" key="5">
    <source>
        <dbReference type="ARBA" id="ARBA00022679"/>
    </source>
</evidence>
<evidence type="ECO:0000256" key="9">
    <source>
        <dbReference type="PROSITE-ProRule" id="PRU00175"/>
    </source>
</evidence>
<evidence type="ECO:0000313" key="13">
    <source>
        <dbReference type="EMBL" id="KAK6185919.1"/>
    </source>
</evidence>
<evidence type="ECO:0000256" key="8">
    <source>
        <dbReference type="ARBA" id="ARBA00022833"/>
    </source>
</evidence>
<dbReference type="InterPro" id="IPR017907">
    <property type="entry name" value="Znf_RING_CS"/>
</dbReference>
<dbReference type="InterPro" id="IPR018957">
    <property type="entry name" value="Znf_C3HC4_RING-type"/>
</dbReference>